<keyword evidence="2" id="KW-0812">Transmembrane</keyword>
<dbReference type="Gene3D" id="1.10.260.40">
    <property type="entry name" value="lambda repressor-like DNA-binding domains"/>
    <property type="match status" value="1"/>
</dbReference>
<evidence type="ECO:0000259" key="3">
    <source>
        <dbReference type="PROSITE" id="PS50943"/>
    </source>
</evidence>
<dbReference type="RefSeq" id="WP_213792815.1">
    <property type="nucleotide sequence ID" value="NZ_JAAMFJ010000001.1"/>
</dbReference>
<dbReference type="CDD" id="cd00093">
    <property type="entry name" value="HTH_XRE"/>
    <property type="match status" value="1"/>
</dbReference>
<keyword evidence="5" id="KW-1185">Reference proteome</keyword>
<evidence type="ECO:0000256" key="2">
    <source>
        <dbReference type="SAM" id="Phobius"/>
    </source>
</evidence>
<keyword evidence="2" id="KW-1133">Transmembrane helix</keyword>
<dbReference type="SMART" id="SM00530">
    <property type="entry name" value="HTH_XRE"/>
    <property type="match status" value="1"/>
</dbReference>
<evidence type="ECO:0000313" key="4">
    <source>
        <dbReference type="EMBL" id="MBS9336272.1"/>
    </source>
</evidence>
<feature type="compositionally biased region" description="Low complexity" evidence="1">
    <location>
        <begin position="150"/>
        <end position="171"/>
    </location>
</feature>
<proteinExistence type="predicted"/>
<feature type="domain" description="HTH cro/C1-type" evidence="3">
    <location>
        <begin position="13"/>
        <end position="73"/>
    </location>
</feature>
<organism evidence="4 5">
    <name type="scientific">Fructobacillus papyrifericola</name>
    <dbReference type="NCBI Taxonomy" id="2713172"/>
    <lineage>
        <taxon>Bacteria</taxon>
        <taxon>Bacillati</taxon>
        <taxon>Bacillota</taxon>
        <taxon>Bacilli</taxon>
        <taxon>Lactobacillales</taxon>
        <taxon>Lactobacillaceae</taxon>
        <taxon>Fructobacillus</taxon>
    </lineage>
</organism>
<dbReference type="InterPro" id="IPR050400">
    <property type="entry name" value="Bact_Cytoskel_RodZ"/>
</dbReference>
<gene>
    <name evidence="4" type="ORF">G6R28_03375</name>
</gene>
<dbReference type="SUPFAM" id="SSF47413">
    <property type="entry name" value="lambda repressor-like DNA-binding domains"/>
    <property type="match status" value="1"/>
</dbReference>
<dbReference type="Proteomes" id="UP000735205">
    <property type="component" value="Unassembled WGS sequence"/>
</dbReference>
<feature type="transmembrane region" description="Helical" evidence="2">
    <location>
        <begin position="119"/>
        <end position="136"/>
    </location>
</feature>
<reference evidence="4 5" key="1">
    <citation type="submission" date="2020-02" db="EMBL/GenBank/DDBJ databases">
        <title>Fructobacillus sp. isolated from paper mulberry of Taiwan.</title>
        <authorList>
            <person name="Lin S.-T."/>
        </authorList>
    </citation>
    <scope>NUCLEOTIDE SEQUENCE [LARGE SCALE GENOMIC DNA]</scope>
    <source>
        <strain evidence="4 5">M1-21</strain>
    </source>
</reference>
<accession>A0ABS5QTY1</accession>
<dbReference type="InterPro" id="IPR010982">
    <property type="entry name" value="Lambda_DNA-bd_dom_sf"/>
</dbReference>
<dbReference type="InterPro" id="IPR025194">
    <property type="entry name" value="RodZ-like_C"/>
</dbReference>
<dbReference type="InterPro" id="IPR001387">
    <property type="entry name" value="Cro/C1-type_HTH"/>
</dbReference>
<keyword evidence="2" id="KW-0472">Membrane</keyword>
<name>A0ABS5QTY1_9LACO</name>
<feature type="compositionally biased region" description="Polar residues" evidence="1">
    <location>
        <begin position="178"/>
        <end position="187"/>
    </location>
</feature>
<dbReference type="Pfam" id="PF13413">
    <property type="entry name" value="HTH_25"/>
    <property type="match status" value="1"/>
</dbReference>
<evidence type="ECO:0000313" key="5">
    <source>
        <dbReference type="Proteomes" id="UP000735205"/>
    </source>
</evidence>
<feature type="region of interest" description="Disordered" evidence="1">
    <location>
        <begin position="145"/>
        <end position="187"/>
    </location>
</feature>
<protein>
    <submittedName>
        <fullName evidence="4">Helix-turn-helix domain-containing protein</fullName>
    </submittedName>
</protein>
<sequence length="284" mass="30865">MVENLTSEVRQELKDAREKKGYSFEQLAEMTKIQPKFLKAIEEDDQDVLPSPFYTRAFAKKFAAAVGLDPDDLFGEVDFDPYVSSDLSYAHRDDDGIVRAGVSDSETFKSRFRGWIPKIWLLILALAVLAVAWFVMTRVNNGGSNSSNDTVQVASSSVPQPSSSTSSSSAANAVKLENPQTDTTNKKTTYNVANSLTQSHKLVIKGQDGDSTVKVTDGTGKVLFNKTVTKDAEESVDLPANTAAVTIAAGQISHVTMTVNNTHVDVPNLPNGSTVWNVLLNFNK</sequence>
<dbReference type="PANTHER" id="PTHR34475">
    <property type="match status" value="1"/>
</dbReference>
<evidence type="ECO:0000256" key="1">
    <source>
        <dbReference type="SAM" id="MobiDB-lite"/>
    </source>
</evidence>
<comment type="caution">
    <text evidence="4">The sequence shown here is derived from an EMBL/GenBank/DDBJ whole genome shotgun (WGS) entry which is preliminary data.</text>
</comment>
<dbReference type="EMBL" id="JAAMFJ010000001">
    <property type="protein sequence ID" value="MBS9336272.1"/>
    <property type="molecule type" value="Genomic_DNA"/>
</dbReference>
<dbReference type="PANTHER" id="PTHR34475:SF1">
    <property type="entry name" value="CYTOSKELETON PROTEIN RODZ"/>
    <property type="match status" value="1"/>
</dbReference>
<dbReference type="PROSITE" id="PS50943">
    <property type="entry name" value="HTH_CROC1"/>
    <property type="match status" value="1"/>
</dbReference>
<dbReference type="Pfam" id="PF13464">
    <property type="entry name" value="RodZ_C"/>
    <property type="match status" value="1"/>
</dbReference>